<proteinExistence type="predicted"/>
<dbReference type="EMBL" id="PDUU01000009">
    <property type="protein sequence ID" value="PHN96914.1"/>
    <property type="molecule type" value="Genomic_DNA"/>
</dbReference>
<evidence type="ECO:0000313" key="1">
    <source>
        <dbReference type="EMBL" id="MDP2542326.1"/>
    </source>
</evidence>
<comment type="caution">
    <text evidence="2">The sequence shown here is derived from an EMBL/GenBank/DDBJ whole genome shotgun (WGS) entry which is preliminary data.</text>
</comment>
<reference evidence="2 3" key="1">
    <citation type="journal article" date="2016" name="Nat. Commun.">
        <title>Microbial interactions lead to rapid micro-scale successions on model marine particles.</title>
        <authorList>
            <person name="Datta M.S."/>
            <person name="Sliwerska E."/>
            <person name="Gore J."/>
            <person name="Polz M.F."/>
            <person name="Cordero O.X."/>
        </authorList>
    </citation>
    <scope>NUCLEOTIDE SEQUENCE [LARGE SCALE GENOMIC DNA]</scope>
    <source>
        <strain evidence="2 3">4G03</strain>
    </source>
</reference>
<protein>
    <submittedName>
        <fullName evidence="1">SdiA-regulated domain-containing protein</fullName>
    </submittedName>
</protein>
<name>A0A2G1BSL1_9FLAO</name>
<evidence type="ECO:0000313" key="4">
    <source>
        <dbReference type="Proteomes" id="UP001242342"/>
    </source>
</evidence>
<dbReference type="Proteomes" id="UP000222163">
    <property type="component" value="Unassembled WGS sequence"/>
</dbReference>
<dbReference type="Proteomes" id="UP001242342">
    <property type="component" value="Unassembled WGS sequence"/>
</dbReference>
<dbReference type="EMBL" id="JAUYVU010000010">
    <property type="protein sequence ID" value="MDP2542326.1"/>
    <property type="molecule type" value="Genomic_DNA"/>
</dbReference>
<dbReference type="PROSITE" id="PS51257">
    <property type="entry name" value="PROKAR_LIPOPROTEIN"/>
    <property type="match status" value="1"/>
</dbReference>
<evidence type="ECO:0000313" key="2">
    <source>
        <dbReference type="EMBL" id="PHN96914.1"/>
    </source>
</evidence>
<dbReference type="RefSeq" id="WP_099215778.1">
    <property type="nucleotide sequence ID" value="NZ_JAUYVU010000010.1"/>
</dbReference>
<gene>
    <name evidence="2" type="ORF">CSC81_10870</name>
    <name evidence="1" type="ORF">Q8W23_12665</name>
</gene>
<accession>A0A2G1BSL1</accession>
<reference evidence="2" key="2">
    <citation type="submission" date="2017-10" db="EMBL/GenBank/DDBJ databases">
        <authorList>
            <person name="Enke T.N."/>
            <person name="Cordero O.X."/>
        </authorList>
    </citation>
    <scope>NUCLEOTIDE SEQUENCE</scope>
    <source>
        <strain evidence="2">4G03</strain>
    </source>
</reference>
<sequence>MKKLILLLLTILLITSCTNYGQLKLVSYLSEDLKEVSGVEKSHDLKMLWMHNDSGNAAKVFKVSTQGKILQKRVLSVKNHDWEDITSDNNGNIYIADFGNNNNKRKNLVILKIKEKDLLNGDNVEVEKIKFSYPNQTKFPPKKKDRFFDAESLIYKEGFLYIFTKSRVKNKYGKTMLYKVPATKGDYTAQYISEYTNCNDVHCAITAAAISPDKQKVVLLTHQSVLVFTNFNGDDFFSGDVKEHTFNHISQKEGVTFKDETTLYITDEADKTGSSRLYEFVLKD</sequence>
<organism evidence="2 3">
    <name type="scientific">Tenacibaculum discolor</name>
    <dbReference type="NCBI Taxonomy" id="361581"/>
    <lineage>
        <taxon>Bacteria</taxon>
        <taxon>Pseudomonadati</taxon>
        <taxon>Bacteroidota</taxon>
        <taxon>Flavobacteriia</taxon>
        <taxon>Flavobacteriales</taxon>
        <taxon>Flavobacteriaceae</taxon>
        <taxon>Tenacibaculum</taxon>
    </lineage>
</organism>
<reference evidence="1 4" key="3">
    <citation type="submission" date="2023-07" db="EMBL/GenBank/DDBJ databases">
        <title>Genome content predicts the carbon catabolic preferences of heterotrophic bacteria.</title>
        <authorList>
            <person name="Gralka M."/>
        </authorList>
    </citation>
    <scope>NUCLEOTIDE SEQUENCE [LARGE SCALE GENOMIC DNA]</scope>
    <source>
        <strain evidence="1 4">4G03</strain>
    </source>
</reference>
<evidence type="ECO:0000313" key="3">
    <source>
        <dbReference type="Proteomes" id="UP000222163"/>
    </source>
</evidence>
<keyword evidence="4" id="KW-1185">Reference proteome</keyword>
<dbReference type="AlphaFoldDB" id="A0A2G1BSL1"/>
<dbReference type="SUPFAM" id="SSF101898">
    <property type="entry name" value="NHL repeat"/>
    <property type="match status" value="1"/>
</dbReference>